<dbReference type="CDD" id="cd04770">
    <property type="entry name" value="HTH_HMRTR"/>
    <property type="match status" value="1"/>
</dbReference>
<keyword evidence="6" id="KW-1185">Reference proteome</keyword>
<dbReference type="EMBL" id="CAACVJ010000440">
    <property type="protein sequence ID" value="VEP16778.1"/>
    <property type="molecule type" value="Genomic_DNA"/>
</dbReference>
<dbReference type="InterPro" id="IPR000551">
    <property type="entry name" value="MerR-type_HTH_dom"/>
</dbReference>
<accession>A0A563VZ93</accession>
<protein>
    <submittedName>
        <fullName evidence="5">Putative transcriptional regulator</fullName>
    </submittedName>
</protein>
<feature type="domain" description="HTH merR-type" evidence="4">
    <location>
        <begin position="6"/>
        <end position="75"/>
    </location>
</feature>
<proteinExistence type="predicted"/>
<dbReference type="InterPro" id="IPR009061">
    <property type="entry name" value="DNA-bd_dom_put_sf"/>
</dbReference>
<dbReference type="RefSeq" id="WP_144875514.1">
    <property type="nucleotide sequence ID" value="NZ_LR214229.1"/>
</dbReference>
<evidence type="ECO:0000256" key="3">
    <source>
        <dbReference type="ARBA" id="ARBA00023163"/>
    </source>
</evidence>
<dbReference type="Pfam" id="PF13411">
    <property type="entry name" value="MerR_1"/>
    <property type="match status" value="1"/>
</dbReference>
<keyword evidence="2" id="KW-0238">DNA-binding</keyword>
<sequence>MSKATNLKIGELAKQTGLAVGTLRYYSDLGLLQPVQRGDNGYRYYSQNASRQVEFIKKAQAIGFTLEEIKTILDVRVRGEKPCSLVQGLLDRKIEQLEIQIKKMSLFKQELEEYRTSWINNPNLESNSQEVCPLISSVSLNSTPPN</sequence>
<evidence type="ECO:0000256" key="2">
    <source>
        <dbReference type="ARBA" id="ARBA00023125"/>
    </source>
</evidence>
<gene>
    <name evidence="5" type="ORF">H1P_4950002</name>
</gene>
<dbReference type="GO" id="GO:0003700">
    <property type="term" value="F:DNA-binding transcription factor activity"/>
    <property type="evidence" value="ECO:0007669"/>
    <property type="project" value="InterPro"/>
</dbReference>
<keyword evidence="3" id="KW-0804">Transcription</keyword>
<evidence type="ECO:0000259" key="4">
    <source>
        <dbReference type="PROSITE" id="PS50937"/>
    </source>
</evidence>
<dbReference type="GO" id="GO:0003677">
    <property type="term" value="F:DNA binding"/>
    <property type="evidence" value="ECO:0007669"/>
    <property type="project" value="UniProtKB-KW"/>
</dbReference>
<dbReference type="InterPro" id="IPR047057">
    <property type="entry name" value="MerR_fam"/>
</dbReference>
<organism evidence="5 6">
    <name type="scientific">Hyella patelloides LEGE 07179</name>
    <dbReference type="NCBI Taxonomy" id="945734"/>
    <lineage>
        <taxon>Bacteria</taxon>
        <taxon>Bacillati</taxon>
        <taxon>Cyanobacteriota</taxon>
        <taxon>Cyanophyceae</taxon>
        <taxon>Pleurocapsales</taxon>
        <taxon>Hyellaceae</taxon>
        <taxon>Hyella</taxon>
    </lineage>
</organism>
<dbReference type="SMART" id="SM00422">
    <property type="entry name" value="HTH_MERR"/>
    <property type="match status" value="1"/>
</dbReference>
<dbReference type="PANTHER" id="PTHR30204:SF94">
    <property type="entry name" value="HEAVY METAL-DEPENDENT TRANSCRIPTIONAL REGULATOR HI_0293-RELATED"/>
    <property type="match status" value="1"/>
</dbReference>
<evidence type="ECO:0000313" key="6">
    <source>
        <dbReference type="Proteomes" id="UP000320055"/>
    </source>
</evidence>
<reference evidence="5 6" key="1">
    <citation type="submission" date="2019-01" db="EMBL/GenBank/DDBJ databases">
        <authorList>
            <person name="Brito A."/>
        </authorList>
    </citation>
    <scope>NUCLEOTIDE SEQUENCE [LARGE SCALE GENOMIC DNA]</scope>
    <source>
        <strain evidence="5">1</strain>
    </source>
</reference>
<keyword evidence="1" id="KW-0805">Transcription regulation</keyword>
<dbReference type="PANTHER" id="PTHR30204">
    <property type="entry name" value="REDOX-CYCLING DRUG-SENSING TRANSCRIPTIONAL ACTIVATOR SOXR"/>
    <property type="match status" value="1"/>
</dbReference>
<dbReference type="AlphaFoldDB" id="A0A563VZ93"/>
<dbReference type="OrthoDB" id="9791488at2"/>
<dbReference type="Proteomes" id="UP000320055">
    <property type="component" value="Unassembled WGS sequence"/>
</dbReference>
<evidence type="ECO:0000313" key="5">
    <source>
        <dbReference type="EMBL" id="VEP16778.1"/>
    </source>
</evidence>
<dbReference type="SUPFAM" id="SSF46955">
    <property type="entry name" value="Putative DNA-binding domain"/>
    <property type="match status" value="1"/>
</dbReference>
<dbReference type="PRINTS" id="PR00040">
    <property type="entry name" value="HTHMERR"/>
</dbReference>
<dbReference type="PROSITE" id="PS50937">
    <property type="entry name" value="HTH_MERR_2"/>
    <property type="match status" value="1"/>
</dbReference>
<name>A0A563VZ93_9CYAN</name>
<evidence type="ECO:0000256" key="1">
    <source>
        <dbReference type="ARBA" id="ARBA00023015"/>
    </source>
</evidence>
<dbReference type="Gene3D" id="1.10.1660.10">
    <property type="match status" value="1"/>
</dbReference>